<dbReference type="Pfam" id="PF01478">
    <property type="entry name" value="Peptidase_A24"/>
    <property type="match status" value="1"/>
</dbReference>
<feature type="transmembrane region" description="Helical" evidence="7">
    <location>
        <begin position="156"/>
        <end position="178"/>
    </location>
</feature>
<dbReference type="GO" id="GO:0006465">
    <property type="term" value="P:signal peptide processing"/>
    <property type="evidence" value="ECO:0007669"/>
    <property type="project" value="TreeGrafter"/>
</dbReference>
<evidence type="ECO:0000313" key="10">
    <source>
        <dbReference type="EMBL" id="OGZ31847.1"/>
    </source>
</evidence>
<dbReference type="STRING" id="1801990.A2V69_03755"/>
<keyword evidence="4 7" id="KW-0812">Transmembrane</keyword>
<evidence type="ECO:0000259" key="8">
    <source>
        <dbReference type="Pfam" id="PF01478"/>
    </source>
</evidence>
<feature type="transmembrane region" description="Helical" evidence="7">
    <location>
        <begin position="132"/>
        <end position="150"/>
    </location>
</feature>
<evidence type="ECO:0000256" key="6">
    <source>
        <dbReference type="ARBA" id="ARBA00023136"/>
    </source>
</evidence>
<keyword evidence="5 7" id="KW-1133">Transmembrane helix</keyword>
<keyword evidence="3" id="KW-1003">Cell membrane</keyword>
<dbReference type="GO" id="GO:0005886">
    <property type="term" value="C:plasma membrane"/>
    <property type="evidence" value="ECO:0007669"/>
    <property type="project" value="UniProtKB-SubCell"/>
</dbReference>
<comment type="subcellular location">
    <subcellularLocation>
        <location evidence="1">Cell membrane</location>
        <topology evidence="1">Multi-pass membrane protein</topology>
    </subcellularLocation>
</comment>
<dbReference type="InterPro" id="IPR050882">
    <property type="entry name" value="Prepilin_peptidase/N-MTase"/>
</dbReference>
<reference evidence="10 11" key="1">
    <citation type="journal article" date="2016" name="Nat. Commun.">
        <title>Thousands of microbial genomes shed light on interconnected biogeochemical processes in an aquifer system.</title>
        <authorList>
            <person name="Anantharaman K."/>
            <person name="Brown C.T."/>
            <person name="Hug L.A."/>
            <person name="Sharon I."/>
            <person name="Castelle C.J."/>
            <person name="Probst A.J."/>
            <person name="Thomas B.C."/>
            <person name="Singh A."/>
            <person name="Wilkins M.J."/>
            <person name="Karaoz U."/>
            <person name="Brodie E.L."/>
            <person name="Williams K.H."/>
            <person name="Hubbard S.S."/>
            <person name="Banfield J.F."/>
        </authorList>
    </citation>
    <scope>NUCLEOTIDE SEQUENCE [LARGE SCALE GENOMIC DNA]</scope>
</reference>
<gene>
    <name evidence="10" type="ORF">A2V69_03755</name>
</gene>
<feature type="domain" description="Prepilin peptidase A24 N-terminal" evidence="9">
    <location>
        <begin position="10"/>
        <end position="91"/>
    </location>
</feature>
<dbReference type="InterPro" id="IPR000045">
    <property type="entry name" value="Prepilin_IV_endopep_pep"/>
</dbReference>
<keyword evidence="6 7" id="KW-0472">Membrane</keyword>
<dbReference type="AlphaFoldDB" id="A0A1G2F1N5"/>
<feature type="transmembrane region" description="Helical" evidence="7">
    <location>
        <begin position="235"/>
        <end position="258"/>
    </location>
</feature>
<dbReference type="Proteomes" id="UP000177810">
    <property type="component" value="Unassembled WGS sequence"/>
</dbReference>
<name>A0A1G2F1N5_9BACT</name>
<evidence type="ECO:0000259" key="9">
    <source>
        <dbReference type="Pfam" id="PF06750"/>
    </source>
</evidence>
<feature type="transmembrane region" description="Helical" evidence="7">
    <location>
        <begin position="75"/>
        <end position="94"/>
    </location>
</feature>
<proteinExistence type="inferred from homology"/>
<feature type="transmembrane region" description="Helical" evidence="7">
    <location>
        <begin position="6"/>
        <end position="26"/>
    </location>
</feature>
<sequence length="265" mass="30859">MWFIYIFFFILGTLVGSFLNVVVIRLKKNESILKTRSHCPYCKKKLKWFELIPIISFFIQKGRCRKCKKKISWQYPLVEFFTGLIFILSVFYYLNYFSLYNLINFFYLLVFSCFLLVIFVYDLKYSLVSDKVVYPAVIITILYDIYLAVATGRFSILTSSFAASLVLGGFFLFLVLISKEKWMGMGDVKIGFLLGLFFGPLQLFAAVFLAFLFGALISLVLIIFKKKTLKSEIPFGPFLTGASFIIIFWGSYLIDWYFNIFLHSL</sequence>
<protein>
    <recommendedName>
        <fullName evidence="12">Prepilin peptidase</fullName>
    </recommendedName>
</protein>
<dbReference type="GO" id="GO:0004190">
    <property type="term" value="F:aspartic-type endopeptidase activity"/>
    <property type="evidence" value="ECO:0007669"/>
    <property type="project" value="InterPro"/>
</dbReference>
<dbReference type="PANTHER" id="PTHR30487">
    <property type="entry name" value="TYPE 4 PREPILIN-LIKE PROTEINS LEADER PEPTIDE-PROCESSING ENZYME"/>
    <property type="match status" value="1"/>
</dbReference>
<evidence type="ECO:0000256" key="5">
    <source>
        <dbReference type="ARBA" id="ARBA00022989"/>
    </source>
</evidence>
<comment type="caution">
    <text evidence="10">The sequence shown here is derived from an EMBL/GenBank/DDBJ whole genome shotgun (WGS) entry which is preliminary data.</text>
</comment>
<evidence type="ECO:0000256" key="3">
    <source>
        <dbReference type="ARBA" id="ARBA00022475"/>
    </source>
</evidence>
<evidence type="ECO:0000313" key="11">
    <source>
        <dbReference type="Proteomes" id="UP000177810"/>
    </source>
</evidence>
<evidence type="ECO:0000256" key="7">
    <source>
        <dbReference type="SAM" id="Phobius"/>
    </source>
</evidence>
<feature type="transmembrane region" description="Helical" evidence="7">
    <location>
        <begin position="100"/>
        <end position="120"/>
    </location>
</feature>
<feature type="domain" description="Prepilin type IV endopeptidase peptidase" evidence="8">
    <location>
        <begin position="109"/>
        <end position="219"/>
    </location>
</feature>
<dbReference type="InterPro" id="IPR010627">
    <property type="entry name" value="Prepilin_pept_A24_N"/>
</dbReference>
<evidence type="ECO:0000256" key="1">
    <source>
        <dbReference type="ARBA" id="ARBA00004651"/>
    </source>
</evidence>
<evidence type="ECO:0000256" key="2">
    <source>
        <dbReference type="ARBA" id="ARBA00005801"/>
    </source>
</evidence>
<dbReference type="EMBL" id="MHMT01000031">
    <property type="protein sequence ID" value="OGZ31847.1"/>
    <property type="molecule type" value="Genomic_DNA"/>
</dbReference>
<feature type="transmembrane region" description="Helical" evidence="7">
    <location>
        <begin position="190"/>
        <end position="223"/>
    </location>
</feature>
<dbReference type="PANTHER" id="PTHR30487:SF0">
    <property type="entry name" value="PREPILIN LEADER PEPTIDASE_N-METHYLTRANSFERASE-RELATED"/>
    <property type="match status" value="1"/>
</dbReference>
<accession>A0A1G2F1N5</accession>
<dbReference type="Gene3D" id="1.20.120.1220">
    <property type="match status" value="1"/>
</dbReference>
<organism evidence="10 11">
    <name type="scientific">Candidatus Portnoybacteria bacterium RBG_13_40_8</name>
    <dbReference type="NCBI Taxonomy" id="1801990"/>
    <lineage>
        <taxon>Bacteria</taxon>
        <taxon>Candidatus Portnoyibacteriota</taxon>
    </lineage>
</organism>
<comment type="similarity">
    <text evidence="2">Belongs to the peptidase A24 family.</text>
</comment>
<dbReference type="Pfam" id="PF06750">
    <property type="entry name" value="A24_N_bact"/>
    <property type="match status" value="1"/>
</dbReference>
<evidence type="ECO:0000256" key="4">
    <source>
        <dbReference type="ARBA" id="ARBA00022692"/>
    </source>
</evidence>
<evidence type="ECO:0008006" key="12">
    <source>
        <dbReference type="Google" id="ProtNLM"/>
    </source>
</evidence>